<comment type="caution">
    <text evidence="1">The sequence shown here is derived from an EMBL/GenBank/DDBJ whole genome shotgun (WGS) entry which is preliminary data.</text>
</comment>
<dbReference type="EMBL" id="CAMTCP010000088">
    <property type="protein sequence ID" value="CAI3549176.1"/>
    <property type="molecule type" value="Genomic_DNA"/>
</dbReference>
<gene>
    <name evidence="1" type="ORF">CNEO2_170065</name>
</gene>
<dbReference type="AlphaFoldDB" id="A0AAD2DCD0"/>
<sequence>MYSRWIQSLTPTNKCNVSSEFHLSESQNLVFGCPSLLLRMYISSEFTLYI</sequence>
<dbReference type="Proteomes" id="UP001189143">
    <property type="component" value="Unassembled WGS sequence"/>
</dbReference>
<reference evidence="1" key="1">
    <citation type="submission" date="2022-10" db="EMBL/GenBank/DDBJ databases">
        <authorList>
            <person name="Aires J."/>
            <person name="Mesa V."/>
        </authorList>
    </citation>
    <scope>NUCLEOTIDE SEQUENCE</scope>
    <source>
        <strain evidence="1">Clostridium neonatale JD116</strain>
    </source>
</reference>
<evidence type="ECO:0000313" key="1">
    <source>
        <dbReference type="EMBL" id="CAI3549176.1"/>
    </source>
</evidence>
<name>A0AAD2DCD0_9CLOT</name>
<accession>A0AAD2DCD0</accession>
<evidence type="ECO:0000313" key="2">
    <source>
        <dbReference type="Proteomes" id="UP001189143"/>
    </source>
</evidence>
<proteinExistence type="predicted"/>
<organism evidence="1 2">
    <name type="scientific">Clostridium neonatale</name>
    <dbReference type="NCBI Taxonomy" id="137838"/>
    <lineage>
        <taxon>Bacteria</taxon>
        <taxon>Bacillati</taxon>
        <taxon>Bacillota</taxon>
        <taxon>Clostridia</taxon>
        <taxon>Eubacteriales</taxon>
        <taxon>Clostridiaceae</taxon>
        <taxon>Clostridium</taxon>
    </lineage>
</organism>
<protein>
    <submittedName>
        <fullName evidence="1">Uncharacterized protein</fullName>
    </submittedName>
</protein>